<feature type="transmembrane region" description="Helical" evidence="9">
    <location>
        <begin position="149"/>
        <end position="167"/>
    </location>
</feature>
<feature type="binding site" evidence="7">
    <location>
        <position position="26"/>
    </location>
    <ligand>
        <name>Ca(2+)</name>
        <dbReference type="ChEBI" id="CHEBI:29108"/>
    </ligand>
</feature>
<comment type="caution">
    <text evidence="10">The sequence shown here is derived from an EMBL/GenBank/DDBJ whole genome shotgun (WGS) entry which is preliminary data.</text>
</comment>
<keyword evidence="11" id="KW-1185">Reference proteome</keyword>
<dbReference type="GO" id="GO:0016811">
    <property type="term" value="F:hydrolase activity, acting on carbon-nitrogen (but not peptide) bonds, in linear amides"/>
    <property type="evidence" value="ECO:0007669"/>
    <property type="project" value="InterPro"/>
</dbReference>
<feature type="transmembrane region" description="Helical" evidence="9">
    <location>
        <begin position="67"/>
        <end position="87"/>
    </location>
</feature>
<feature type="transmembrane region" description="Helical" evidence="9">
    <location>
        <begin position="33"/>
        <end position="55"/>
    </location>
</feature>
<organism evidence="10 11">
    <name type="scientific">Marasmius oreades</name>
    <name type="common">fairy-ring Marasmius</name>
    <dbReference type="NCBI Taxonomy" id="181124"/>
    <lineage>
        <taxon>Eukaryota</taxon>
        <taxon>Fungi</taxon>
        <taxon>Dikarya</taxon>
        <taxon>Basidiomycota</taxon>
        <taxon>Agaricomycotina</taxon>
        <taxon>Agaricomycetes</taxon>
        <taxon>Agaricomycetidae</taxon>
        <taxon>Agaricales</taxon>
        <taxon>Marasmiineae</taxon>
        <taxon>Marasmiaceae</taxon>
        <taxon>Marasmius</taxon>
    </lineage>
</organism>
<evidence type="ECO:0000313" key="11">
    <source>
        <dbReference type="Proteomes" id="UP001049176"/>
    </source>
</evidence>
<feature type="binding site" evidence="7">
    <location>
        <position position="30"/>
    </location>
    <ligand>
        <name>Ca(2+)</name>
        <dbReference type="ChEBI" id="CHEBI:29108"/>
    </ligand>
</feature>
<comment type="subcellular location">
    <subcellularLocation>
        <location evidence="1">Membrane</location>
        <topology evidence="1">Multi-pass membrane protein</topology>
    </subcellularLocation>
</comment>
<feature type="binding site" evidence="7">
    <location>
        <position position="25"/>
    </location>
    <ligand>
        <name>Ca(2+)</name>
        <dbReference type="ChEBI" id="CHEBI:29108"/>
    </ligand>
</feature>
<dbReference type="Proteomes" id="UP001049176">
    <property type="component" value="Chromosome 1"/>
</dbReference>
<feature type="binding site" evidence="8">
    <location>
        <position position="231"/>
    </location>
    <ligand>
        <name>Zn(2+)</name>
        <dbReference type="ChEBI" id="CHEBI:29105"/>
        <note>catalytic</note>
    </ligand>
</feature>
<dbReference type="InterPro" id="IPR008901">
    <property type="entry name" value="ACER"/>
</dbReference>
<evidence type="ECO:0000256" key="1">
    <source>
        <dbReference type="ARBA" id="ARBA00004141"/>
    </source>
</evidence>
<comment type="similarity">
    <text evidence="2">Belongs to the alkaline ceramidase family.</text>
</comment>
<dbReference type="Pfam" id="PF05875">
    <property type="entry name" value="Ceramidase"/>
    <property type="match status" value="1"/>
</dbReference>
<feature type="transmembrane region" description="Helical" evidence="9">
    <location>
        <begin position="188"/>
        <end position="205"/>
    </location>
</feature>
<dbReference type="OrthoDB" id="187171at2759"/>
<evidence type="ECO:0000256" key="8">
    <source>
        <dbReference type="PIRSR" id="PIRSR608901-2"/>
    </source>
</evidence>
<reference evidence="10" key="1">
    <citation type="journal article" date="2021" name="Genome Biol. Evol.">
        <title>The assembled and annotated genome of the fairy-ring fungus Marasmius oreades.</title>
        <authorList>
            <person name="Hiltunen M."/>
            <person name="Ament-Velasquez S.L."/>
            <person name="Johannesson H."/>
        </authorList>
    </citation>
    <scope>NUCLEOTIDE SEQUENCE</scope>
    <source>
        <strain evidence="10">03SP1</strain>
    </source>
</reference>
<evidence type="ECO:0000256" key="3">
    <source>
        <dbReference type="ARBA" id="ARBA00022692"/>
    </source>
</evidence>
<accession>A0A9P8AF76</accession>
<sequence>MAAFVSPERNLSQPGFFGPVTSTLDWCEANYQFSYYIAELANSVSSLWHVVFAAYMTLNARESLPRVFRLSLIGFALVGLGSFTFHATLLYESQMSDEIPMIIVVSTCIWVTYDCPSGSKGMRTGPSVLLLFNVLFAWSYYLYRNPVYHQTVFASLVLFLTYRMVYLTQWSPYSSRIPSDKFVDTRRFYVQSAVIWALAFLIWNLDNVFCDRITGWKIALGWPIAFLLEGHSWWHFLTGLGTYYLLVALQCEILCIQDDHRNFAVRSRNGLPFVKRVGRSKP</sequence>
<feature type="binding site" evidence="8">
    <location>
        <position position="86"/>
    </location>
    <ligand>
        <name>Zn(2+)</name>
        <dbReference type="ChEBI" id="CHEBI:29105"/>
        <note>catalytic</note>
    </ligand>
</feature>
<keyword evidence="7" id="KW-0106">Calcium</keyword>
<keyword evidence="4" id="KW-0378">Hydrolase</keyword>
<keyword evidence="5 9" id="KW-1133">Transmembrane helix</keyword>
<dbReference type="GO" id="GO:0046514">
    <property type="term" value="P:ceramide catabolic process"/>
    <property type="evidence" value="ECO:0007669"/>
    <property type="project" value="TreeGrafter"/>
</dbReference>
<evidence type="ECO:0000256" key="2">
    <source>
        <dbReference type="ARBA" id="ARBA00009780"/>
    </source>
</evidence>
<feature type="binding site" evidence="7">
    <location>
        <position position="28"/>
    </location>
    <ligand>
        <name>Ca(2+)</name>
        <dbReference type="ChEBI" id="CHEBI:29108"/>
    </ligand>
</feature>
<dbReference type="GO" id="GO:0046872">
    <property type="term" value="F:metal ion binding"/>
    <property type="evidence" value="ECO:0007669"/>
    <property type="project" value="UniProtKB-KW"/>
</dbReference>
<gene>
    <name evidence="10" type="ORF">E1B28_001482</name>
</gene>
<evidence type="ECO:0000313" key="10">
    <source>
        <dbReference type="EMBL" id="KAG7099656.1"/>
    </source>
</evidence>
<keyword evidence="8" id="KW-0862">Zinc</keyword>
<dbReference type="RefSeq" id="XP_043016126.1">
    <property type="nucleotide sequence ID" value="XM_043147417.1"/>
</dbReference>
<evidence type="ECO:0000256" key="5">
    <source>
        <dbReference type="ARBA" id="ARBA00022989"/>
    </source>
</evidence>
<comment type="cofactor">
    <cofactor evidence="8">
        <name>Zn(2+)</name>
        <dbReference type="ChEBI" id="CHEBI:29105"/>
    </cofactor>
</comment>
<evidence type="ECO:0008006" key="12">
    <source>
        <dbReference type="Google" id="ProtNLM"/>
    </source>
</evidence>
<feature type="transmembrane region" description="Helical" evidence="9">
    <location>
        <begin position="99"/>
        <end position="115"/>
    </location>
</feature>
<proteinExistence type="inferred from homology"/>
<dbReference type="PANTHER" id="PTHR46187">
    <property type="entry name" value="ALKALINE CERAMIDASE 3"/>
    <property type="match status" value="1"/>
</dbReference>
<keyword evidence="6 9" id="KW-0472">Membrane</keyword>
<dbReference type="GO" id="GO:0046513">
    <property type="term" value="P:ceramide biosynthetic process"/>
    <property type="evidence" value="ECO:0007669"/>
    <property type="project" value="TreeGrafter"/>
</dbReference>
<dbReference type="GO" id="GO:0005789">
    <property type="term" value="C:endoplasmic reticulum membrane"/>
    <property type="evidence" value="ECO:0007669"/>
    <property type="project" value="TreeGrafter"/>
</dbReference>
<feature type="binding site" evidence="8">
    <location>
        <position position="235"/>
    </location>
    <ligand>
        <name>Zn(2+)</name>
        <dbReference type="ChEBI" id="CHEBI:29105"/>
        <note>catalytic</note>
    </ligand>
</feature>
<dbReference type="GeneID" id="66070558"/>
<protein>
    <recommendedName>
        <fullName evidence="12">Alkaline ceramidase</fullName>
    </recommendedName>
</protein>
<evidence type="ECO:0000256" key="4">
    <source>
        <dbReference type="ARBA" id="ARBA00022801"/>
    </source>
</evidence>
<evidence type="ECO:0000256" key="9">
    <source>
        <dbReference type="SAM" id="Phobius"/>
    </source>
</evidence>
<feature type="binding site" evidence="7">
    <location>
        <position position="39"/>
    </location>
    <ligand>
        <name>Ca(2+)</name>
        <dbReference type="ChEBI" id="CHEBI:29108"/>
    </ligand>
</feature>
<evidence type="ECO:0000256" key="6">
    <source>
        <dbReference type="ARBA" id="ARBA00023136"/>
    </source>
</evidence>
<feature type="transmembrane region" description="Helical" evidence="9">
    <location>
        <begin position="127"/>
        <end position="143"/>
    </location>
</feature>
<keyword evidence="7" id="KW-0479">Metal-binding</keyword>
<dbReference type="PANTHER" id="PTHR46187:SF3">
    <property type="entry name" value="ALKALINE CERAMIDASE 3"/>
    <property type="match status" value="1"/>
</dbReference>
<dbReference type="EMBL" id="CM032181">
    <property type="protein sequence ID" value="KAG7099656.1"/>
    <property type="molecule type" value="Genomic_DNA"/>
</dbReference>
<evidence type="ECO:0000256" key="7">
    <source>
        <dbReference type="PIRSR" id="PIRSR608901-1"/>
    </source>
</evidence>
<feature type="transmembrane region" description="Helical" evidence="9">
    <location>
        <begin position="233"/>
        <end position="256"/>
    </location>
</feature>
<dbReference type="KEGG" id="more:E1B28_001482"/>
<dbReference type="AlphaFoldDB" id="A0A9P8AF76"/>
<keyword evidence="3 9" id="KW-0812">Transmembrane</keyword>
<name>A0A9P8AF76_9AGAR</name>